<feature type="transmembrane region" description="Helical" evidence="2">
    <location>
        <begin position="322"/>
        <end position="344"/>
    </location>
</feature>
<dbReference type="CDD" id="cd12087">
    <property type="entry name" value="TM_EGFR-like"/>
    <property type="match status" value="1"/>
</dbReference>
<keyword evidence="2" id="KW-0472">Membrane</keyword>
<feature type="compositionally biased region" description="Polar residues" evidence="1">
    <location>
        <begin position="200"/>
        <end position="212"/>
    </location>
</feature>
<feature type="compositionally biased region" description="Polar residues" evidence="1">
    <location>
        <begin position="402"/>
        <end position="416"/>
    </location>
</feature>
<keyword evidence="2" id="KW-1133">Transmembrane helix</keyword>
<evidence type="ECO:0000313" key="5">
    <source>
        <dbReference type="Proteomes" id="UP001175228"/>
    </source>
</evidence>
<evidence type="ECO:0000256" key="1">
    <source>
        <dbReference type="SAM" id="MobiDB-lite"/>
    </source>
</evidence>
<evidence type="ECO:0000256" key="3">
    <source>
        <dbReference type="SAM" id="SignalP"/>
    </source>
</evidence>
<keyword evidence="5" id="KW-1185">Reference proteome</keyword>
<feature type="compositionally biased region" description="Low complexity" evidence="1">
    <location>
        <begin position="236"/>
        <end position="256"/>
    </location>
</feature>
<evidence type="ECO:0008006" key="6">
    <source>
        <dbReference type="Google" id="ProtNLM"/>
    </source>
</evidence>
<organism evidence="4 5">
    <name type="scientific">Armillaria luteobubalina</name>
    <dbReference type="NCBI Taxonomy" id="153913"/>
    <lineage>
        <taxon>Eukaryota</taxon>
        <taxon>Fungi</taxon>
        <taxon>Dikarya</taxon>
        <taxon>Basidiomycota</taxon>
        <taxon>Agaricomycotina</taxon>
        <taxon>Agaricomycetes</taxon>
        <taxon>Agaricomycetidae</taxon>
        <taxon>Agaricales</taxon>
        <taxon>Marasmiineae</taxon>
        <taxon>Physalacriaceae</taxon>
        <taxon>Armillaria</taxon>
    </lineage>
</organism>
<keyword evidence="3" id="KW-0732">Signal</keyword>
<protein>
    <recommendedName>
        <fullName evidence="6">Mid2 domain-containing protein</fullName>
    </recommendedName>
</protein>
<evidence type="ECO:0000313" key="4">
    <source>
        <dbReference type="EMBL" id="KAK0492328.1"/>
    </source>
</evidence>
<reference evidence="4" key="1">
    <citation type="submission" date="2023-06" db="EMBL/GenBank/DDBJ databases">
        <authorList>
            <consortium name="Lawrence Berkeley National Laboratory"/>
            <person name="Ahrendt S."/>
            <person name="Sahu N."/>
            <person name="Indic B."/>
            <person name="Wong-Bajracharya J."/>
            <person name="Merenyi Z."/>
            <person name="Ke H.-M."/>
            <person name="Monk M."/>
            <person name="Kocsube S."/>
            <person name="Drula E."/>
            <person name="Lipzen A."/>
            <person name="Balint B."/>
            <person name="Henrissat B."/>
            <person name="Andreopoulos B."/>
            <person name="Martin F.M."/>
            <person name="Harder C.B."/>
            <person name="Rigling D."/>
            <person name="Ford K.L."/>
            <person name="Foster G.D."/>
            <person name="Pangilinan J."/>
            <person name="Papanicolaou A."/>
            <person name="Barry K."/>
            <person name="LaButti K."/>
            <person name="Viragh M."/>
            <person name="Koriabine M."/>
            <person name="Yan M."/>
            <person name="Riley R."/>
            <person name="Champramary S."/>
            <person name="Plett K.L."/>
            <person name="Tsai I.J."/>
            <person name="Slot J."/>
            <person name="Sipos G."/>
            <person name="Plett J."/>
            <person name="Nagy L.G."/>
            <person name="Grigoriev I.V."/>
        </authorList>
    </citation>
    <scope>NUCLEOTIDE SEQUENCE</scope>
    <source>
        <strain evidence="4">HWK02</strain>
    </source>
</reference>
<proteinExistence type="predicted"/>
<name>A0AA39UL09_9AGAR</name>
<comment type="caution">
    <text evidence="4">The sequence shown here is derived from an EMBL/GenBank/DDBJ whole genome shotgun (WGS) entry which is preliminary data.</text>
</comment>
<feature type="region of interest" description="Disordered" evidence="1">
    <location>
        <begin position="161"/>
        <end position="317"/>
    </location>
</feature>
<feature type="compositionally biased region" description="Low complexity" evidence="1">
    <location>
        <begin position="277"/>
        <end position="313"/>
    </location>
</feature>
<feature type="compositionally biased region" description="Low complexity" evidence="1">
    <location>
        <begin position="366"/>
        <end position="385"/>
    </location>
</feature>
<feature type="signal peptide" evidence="3">
    <location>
        <begin position="1"/>
        <end position="19"/>
    </location>
</feature>
<feature type="region of interest" description="Disordered" evidence="1">
    <location>
        <begin position="350"/>
        <end position="461"/>
    </location>
</feature>
<dbReference type="Proteomes" id="UP001175228">
    <property type="component" value="Unassembled WGS sequence"/>
</dbReference>
<accession>A0AA39UL09</accession>
<dbReference type="EMBL" id="JAUEPU010000030">
    <property type="protein sequence ID" value="KAK0492328.1"/>
    <property type="molecule type" value="Genomic_DNA"/>
</dbReference>
<dbReference type="AlphaFoldDB" id="A0AA39UL09"/>
<feature type="chain" id="PRO_5041430287" description="Mid2 domain-containing protein" evidence="3">
    <location>
        <begin position="20"/>
        <end position="461"/>
    </location>
</feature>
<gene>
    <name evidence="4" type="ORF">EDD18DRAFT_510794</name>
</gene>
<keyword evidence="2" id="KW-0812">Transmembrane</keyword>
<sequence length="461" mass="47140">MFFTFFGVFLIAFILQVISFPITISIDNPPPAEQDGTLVLTHDPDCFYLVSSVPRVTSGRGHERHSTENLIATYKSPISFTISGLHHIDTSCREPAVLHVPSPDDHVLRDGIGTNDIVSRSATFEVLENLSSKGLLEDRGKDLTIRADSGGPVILKKVKNGRNKTTGGVTINGGRGSTAVSGNAKIKVGNGGAAVSGNATTRRNGTATSGKVTINGGSGGTATSGDATSGVGGNSTSGSASNGGSDGSAITGDATTGDGGNATSGNAITSGSGGSAISGDSTVDGSSSVDAGPASSAAATSVETASSSTSATSSRHDTKTPVIIGSTIGSLAMVGILGLLAFLWRRRKNRPKEDNTSEIEGLPTNSRPGSTRTSTISSSSTTYPSPFEPIRRGGDFPLPSGDSLSQTRMLSPSGSTFWPPREANQSLVVEVGETTYGASPPPSYLSPQKEKTARLKRSSMR</sequence>
<evidence type="ECO:0000256" key="2">
    <source>
        <dbReference type="SAM" id="Phobius"/>
    </source>
</evidence>